<proteinExistence type="predicted"/>
<reference evidence="1 2" key="1">
    <citation type="submission" date="2018-05" db="EMBL/GenBank/DDBJ databases">
        <title>Genomic Encyclopedia of Type Strains, Phase IV (KMG-IV): sequencing the most valuable type-strain genomes for metagenomic binning, comparative biology and taxonomic classification.</title>
        <authorList>
            <person name="Goeker M."/>
        </authorList>
    </citation>
    <scope>NUCLEOTIDE SEQUENCE [LARGE SCALE GENOMIC DNA]</scope>
    <source>
        <strain evidence="1 2">DSM 44704</strain>
    </source>
</reference>
<gene>
    <name evidence="1" type="ORF">DFR70_101625</name>
</gene>
<dbReference type="AlphaFoldDB" id="A0A318KG98"/>
<comment type="caution">
    <text evidence="1">The sequence shown here is derived from an EMBL/GenBank/DDBJ whole genome shotgun (WGS) entry which is preliminary data.</text>
</comment>
<protein>
    <submittedName>
        <fullName evidence="1">Uncharacterized protein</fullName>
    </submittedName>
</protein>
<evidence type="ECO:0000313" key="1">
    <source>
        <dbReference type="EMBL" id="PXX71203.1"/>
    </source>
</evidence>
<organism evidence="1 2">
    <name type="scientific">Nocardia tenerifensis</name>
    <dbReference type="NCBI Taxonomy" id="228006"/>
    <lineage>
        <taxon>Bacteria</taxon>
        <taxon>Bacillati</taxon>
        <taxon>Actinomycetota</taxon>
        <taxon>Actinomycetes</taxon>
        <taxon>Mycobacteriales</taxon>
        <taxon>Nocardiaceae</taxon>
        <taxon>Nocardia</taxon>
    </lineage>
</organism>
<name>A0A318KG98_9NOCA</name>
<evidence type="ECO:0000313" key="2">
    <source>
        <dbReference type="Proteomes" id="UP000247569"/>
    </source>
</evidence>
<dbReference type="OrthoDB" id="3774979at2"/>
<dbReference type="RefSeq" id="WP_110293326.1">
    <property type="nucleotide sequence ID" value="NZ_QJKF01000001.1"/>
</dbReference>
<accession>A0A318KG98</accession>
<dbReference type="Proteomes" id="UP000247569">
    <property type="component" value="Unassembled WGS sequence"/>
</dbReference>
<keyword evidence="2" id="KW-1185">Reference proteome</keyword>
<dbReference type="EMBL" id="QJKF01000001">
    <property type="protein sequence ID" value="PXX71203.1"/>
    <property type="molecule type" value="Genomic_DNA"/>
</dbReference>
<sequence>MLLVACGTARNTGEDAPGRLAGGVALPVGVAFDADVRITGADLTVTWRVVNPSSSELVIPTLVPHENTVPQGEAYLVSAGGYVEIAQRFFDWPDGVENLATPPSVGVMRVSPGATESRTIRVPRPLMGYHPFGDAFYDGPPKLPSDPAGVVFCLGVVPQPYPPALGLHESNGVEIAVHGRVPYAAQHRFCTEPMTFK</sequence>